<name>A0A101M478_PICGL</name>
<keyword evidence="1" id="KW-0496">Mitochondrion</keyword>
<reference evidence="1" key="1">
    <citation type="journal article" date="2015" name="Genome Biol. Evol.">
        <title>Organellar Genomes of White Spruce (Picea glauca): Assembly and Annotation.</title>
        <authorList>
            <person name="Jackman S.D."/>
            <person name="Warren R.L."/>
            <person name="Gibb E.A."/>
            <person name="Vandervalk B.P."/>
            <person name="Mohamadi H."/>
            <person name="Chu J."/>
            <person name="Raymond A."/>
            <person name="Pleasance S."/>
            <person name="Coope R."/>
            <person name="Wildung M.R."/>
            <person name="Ritland C.E."/>
            <person name="Bousquet J."/>
            <person name="Jones S.J."/>
            <person name="Bohlmann J."/>
            <person name="Birol I."/>
        </authorList>
    </citation>
    <scope>NUCLEOTIDE SEQUENCE [LARGE SCALE GENOMIC DNA]</scope>
    <source>
        <tissue evidence="1">Flushing bud</tissue>
    </source>
</reference>
<proteinExistence type="predicted"/>
<geneLocation type="mitochondrion" evidence="1"/>
<organism evidence="1">
    <name type="scientific">Picea glauca</name>
    <name type="common">White spruce</name>
    <name type="synonym">Pinus glauca</name>
    <dbReference type="NCBI Taxonomy" id="3330"/>
    <lineage>
        <taxon>Eukaryota</taxon>
        <taxon>Viridiplantae</taxon>
        <taxon>Streptophyta</taxon>
        <taxon>Embryophyta</taxon>
        <taxon>Tracheophyta</taxon>
        <taxon>Spermatophyta</taxon>
        <taxon>Pinopsida</taxon>
        <taxon>Pinidae</taxon>
        <taxon>Conifers I</taxon>
        <taxon>Pinales</taxon>
        <taxon>Pinaceae</taxon>
        <taxon>Picea</taxon>
    </lineage>
</organism>
<sequence length="95" mass="10593">MPGVRIVVAAFCDSTSSLKFTFIYDWTVYSGLKEHVALLRLMFERCKCSSRGIFRSAYSALLLSEFGSYCVQGWLADPACIVDLPPPEGECMLRA</sequence>
<accession>A0A101M478</accession>
<dbReference type="EMBL" id="LKAM01000001">
    <property type="protein sequence ID" value="KUM50695.1"/>
    <property type="molecule type" value="Genomic_DNA"/>
</dbReference>
<gene>
    <name evidence="1" type="ORF">ABT39_MTgene539</name>
</gene>
<comment type="caution">
    <text evidence="1">The sequence shown here is derived from an EMBL/GenBank/DDBJ whole genome shotgun (WGS) entry which is preliminary data.</text>
</comment>
<dbReference type="AlphaFoldDB" id="A0A101M478"/>
<protein>
    <submittedName>
        <fullName evidence="1">Uncharacterized protein</fullName>
    </submittedName>
</protein>
<evidence type="ECO:0000313" key="1">
    <source>
        <dbReference type="EMBL" id="KUM50695.1"/>
    </source>
</evidence>